<comment type="caution">
    <text evidence="1">The sequence shown here is derived from an EMBL/GenBank/DDBJ whole genome shotgun (WGS) entry which is preliminary data.</text>
</comment>
<gene>
    <name evidence="1" type="ORF">NDI37_16740</name>
</gene>
<name>A0ABV0JRL5_9CYAN</name>
<evidence type="ECO:0000313" key="2">
    <source>
        <dbReference type="Proteomes" id="UP001442494"/>
    </source>
</evidence>
<accession>A0ABV0JRL5</accession>
<sequence>MPSQDMIYRFLLEIVQHWPPEDVLLEFKRLFIYYDSNPINAIAIKSLSEIIFSNNEEEFRNTLKRSCYILINNWETTRNYSSIKELIHSFDNLLISKKTLSHNLSRLRLWLANFIKSKDYQELKLFAARYEDGDNLHWSQRYTSYLLVPQYADLKNPVEQREAARVLSQELKDKFKFDLAMYTARSQSAIGREQLPKNPTGLGDEVLRLIKAIVAKRGPFSYENLANIFKHQTKELPYQDFKQSLKKYLIFSVQNPNFVEVLRTKLSEKLDRLYNSHNENVLNDAIMLRTCNRVIEYLTTENHQEPSPLFGLLMSQGNPLTLVIVLLKVILISKNSRTHLETCIAELIQYYMHYPEEDCKWVISFFEIFNITFAIYGENVQYNLIKMQEHRKEYQSDKPVEVYRVFSQLKMNAELEAANEAIAEPPITDE</sequence>
<keyword evidence="2" id="KW-1185">Reference proteome</keyword>
<evidence type="ECO:0000313" key="1">
    <source>
        <dbReference type="EMBL" id="MEP0866114.1"/>
    </source>
</evidence>
<reference evidence="1 2" key="1">
    <citation type="submission" date="2022-04" db="EMBL/GenBank/DDBJ databases">
        <title>Positive selection, recombination, and allopatry shape intraspecific diversity of widespread and dominant cyanobacteria.</title>
        <authorList>
            <person name="Wei J."/>
            <person name="Shu W."/>
            <person name="Hu C."/>
        </authorList>
    </citation>
    <scope>NUCLEOTIDE SEQUENCE [LARGE SCALE GENOMIC DNA]</scope>
    <source>
        <strain evidence="1 2">GB2-A5</strain>
    </source>
</reference>
<dbReference type="EMBL" id="JAMPKK010000037">
    <property type="protein sequence ID" value="MEP0866114.1"/>
    <property type="molecule type" value="Genomic_DNA"/>
</dbReference>
<dbReference type="Proteomes" id="UP001442494">
    <property type="component" value="Unassembled WGS sequence"/>
</dbReference>
<organism evidence="1 2">
    <name type="scientific">Funiculus sociatus GB2-A5</name>
    <dbReference type="NCBI Taxonomy" id="2933946"/>
    <lineage>
        <taxon>Bacteria</taxon>
        <taxon>Bacillati</taxon>
        <taxon>Cyanobacteriota</taxon>
        <taxon>Cyanophyceae</taxon>
        <taxon>Coleofasciculales</taxon>
        <taxon>Coleofasciculaceae</taxon>
        <taxon>Funiculus</taxon>
    </lineage>
</organism>
<protein>
    <submittedName>
        <fullName evidence="1">Uncharacterized protein</fullName>
    </submittedName>
</protein>
<dbReference type="RefSeq" id="WP_199294998.1">
    <property type="nucleotide sequence ID" value="NZ_JAMPKK010000037.1"/>
</dbReference>
<proteinExistence type="predicted"/>